<accession>A0ACB9LXQ3</accession>
<sequence>MMSRLGDDELGLIISCVHDRNDRNSFSQVCKQWLRVEGLTRLSIRVLEPDSLRSILPRFPNLIKFESSKSITNDDLKFLAQQCPKLEVLSLNFRRRRGISDHSDDSSSFQDIGDGGLCALAVGCIALSQVSLRRRTNIGNAGVMSLVNSAKHLRHLDLGWCNLITDEALEAIGAASSIAVLNLQGCSLITDRGLAYLASGFSSRSLKRLIVAECDRITDSGVCLLQKISCLEELNMAECGPKVTDIGCLAIAAIETLKKLNLSWMVNVSDTTVVALAEHSQNLVSVDFTGCELITGTAIRAFANHGSLEALVLSSCYNICADDLEHTVLGCKSLKYIVLDKGLRMWIPVPMQENINRFCELRWR</sequence>
<protein>
    <submittedName>
        <fullName evidence="1">Uncharacterized protein</fullName>
    </submittedName>
</protein>
<reference evidence="1 2" key="1">
    <citation type="journal article" date="2022" name="DNA Res.">
        <title>Chromosomal-level genome assembly of the orchid tree Bauhinia variegata (Leguminosae; Cercidoideae) supports the allotetraploid origin hypothesis of Bauhinia.</title>
        <authorList>
            <person name="Zhong Y."/>
            <person name="Chen Y."/>
            <person name="Zheng D."/>
            <person name="Pang J."/>
            <person name="Liu Y."/>
            <person name="Luo S."/>
            <person name="Meng S."/>
            <person name="Qian L."/>
            <person name="Wei D."/>
            <person name="Dai S."/>
            <person name="Zhou R."/>
        </authorList>
    </citation>
    <scope>NUCLEOTIDE SEQUENCE [LARGE SCALE GENOMIC DNA]</scope>
    <source>
        <strain evidence="1">BV-YZ2020</strain>
    </source>
</reference>
<name>A0ACB9LXQ3_BAUVA</name>
<dbReference type="Proteomes" id="UP000828941">
    <property type="component" value="Chromosome 10"/>
</dbReference>
<keyword evidence="2" id="KW-1185">Reference proteome</keyword>
<proteinExistence type="predicted"/>
<gene>
    <name evidence="1" type="ORF">L6164_024119</name>
</gene>
<evidence type="ECO:0000313" key="2">
    <source>
        <dbReference type="Proteomes" id="UP000828941"/>
    </source>
</evidence>
<organism evidence="1 2">
    <name type="scientific">Bauhinia variegata</name>
    <name type="common">Purple orchid tree</name>
    <name type="synonym">Phanera variegata</name>
    <dbReference type="NCBI Taxonomy" id="167791"/>
    <lineage>
        <taxon>Eukaryota</taxon>
        <taxon>Viridiplantae</taxon>
        <taxon>Streptophyta</taxon>
        <taxon>Embryophyta</taxon>
        <taxon>Tracheophyta</taxon>
        <taxon>Spermatophyta</taxon>
        <taxon>Magnoliopsida</taxon>
        <taxon>eudicotyledons</taxon>
        <taxon>Gunneridae</taxon>
        <taxon>Pentapetalae</taxon>
        <taxon>rosids</taxon>
        <taxon>fabids</taxon>
        <taxon>Fabales</taxon>
        <taxon>Fabaceae</taxon>
        <taxon>Cercidoideae</taxon>
        <taxon>Cercideae</taxon>
        <taxon>Bauhiniinae</taxon>
        <taxon>Bauhinia</taxon>
    </lineage>
</organism>
<dbReference type="EMBL" id="CM039435">
    <property type="protein sequence ID" value="KAI4316106.1"/>
    <property type="molecule type" value="Genomic_DNA"/>
</dbReference>
<comment type="caution">
    <text evidence="1">The sequence shown here is derived from an EMBL/GenBank/DDBJ whole genome shotgun (WGS) entry which is preliminary data.</text>
</comment>
<evidence type="ECO:0000313" key="1">
    <source>
        <dbReference type="EMBL" id="KAI4316106.1"/>
    </source>
</evidence>